<dbReference type="EMBL" id="JASCZI010093527">
    <property type="protein sequence ID" value="MED6153347.1"/>
    <property type="molecule type" value="Genomic_DNA"/>
</dbReference>
<reference evidence="2 3" key="1">
    <citation type="journal article" date="2023" name="Plants (Basel)">
        <title>Bridging the Gap: Combining Genomics and Transcriptomics Approaches to Understand Stylosanthes scabra, an Orphan Legume from the Brazilian Caatinga.</title>
        <authorList>
            <person name="Ferreira-Neto J.R.C."/>
            <person name="da Silva M.D."/>
            <person name="Binneck E."/>
            <person name="de Melo N.F."/>
            <person name="da Silva R.H."/>
            <person name="de Melo A.L.T.M."/>
            <person name="Pandolfi V."/>
            <person name="Bustamante F.O."/>
            <person name="Brasileiro-Vidal A.C."/>
            <person name="Benko-Iseppon A.M."/>
        </authorList>
    </citation>
    <scope>NUCLEOTIDE SEQUENCE [LARGE SCALE GENOMIC DNA]</scope>
    <source>
        <tissue evidence="2">Leaves</tissue>
    </source>
</reference>
<protein>
    <submittedName>
        <fullName evidence="2">Uncharacterized protein</fullName>
    </submittedName>
</protein>
<organism evidence="2 3">
    <name type="scientific">Stylosanthes scabra</name>
    <dbReference type="NCBI Taxonomy" id="79078"/>
    <lineage>
        <taxon>Eukaryota</taxon>
        <taxon>Viridiplantae</taxon>
        <taxon>Streptophyta</taxon>
        <taxon>Embryophyta</taxon>
        <taxon>Tracheophyta</taxon>
        <taxon>Spermatophyta</taxon>
        <taxon>Magnoliopsida</taxon>
        <taxon>eudicotyledons</taxon>
        <taxon>Gunneridae</taxon>
        <taxon>Pentapetalae</taxon>
        <taxon>rosids</taxon>
        <taxon>fabids</taxon>
        <taxon>Fabales</taxon>
        <taxon>Fabaceae</taxon>
        <taxon>Papilionoideae</taxon>
        <taxon>50 kb inversion clade</taxon>
        <taxon>dalbergioids sensu lato</taxon>
        <taxon>Dalbergieae</taxon>
        <taxon>Pterocarpus clade</taxon>
        <taxon>Stylosanthes</taxon>
    </lineage>
</organism>
<feature type="region of interest" description="Disordered" evidence="1">
    <location>
        <begin position="152"/>
        <end position="173"/>
    </location>
</feature>
<proteinExistence type="predicted"/>
<name>A0ABU6TWS8_9FABA</name>
<comment type="caution">
    <text evidence="2">The sequence shown here is derived from an EMBL/GenBank/DDBJ whole genome shotgun (WGS) entry which is preliminary data.</text>
</comment>
<sequence>METSFEETELKNGKNTSKNLRRAYDWRRKHVAVSWSSGAKPGRVGSARGSEKKVESIAGQLHIRSGHGSGRKALRIDDVARPGALIAGDRTVPKKSGEATKLLKHSHFKRRVTARLRVSEGEFYTVEIVTRRGFQICGWFVNTINGVKTENEENDEQQWRYEEQSFKASYEKQ</sequence>
<keyword evidence="3" id="KW-1185">Reference proteome</keyword>
<feature type="compositionally biased region" description="Basic and acidic residues" evidence="1">
    <location>
        <begin position="157"/>
        <end position="173"/>
    </location>
</feature>
<evidence type="ECO:0000256" key="1">
    <source>
        <dbReference type="SAM" id="MobiDB-lite"/>
    </source>
</evidence>
<accession>A0ABU6TWS8</accession>
<evidence type="ECO:0000313" key="3">
    <source>
        <dbReference type="Proteomes" id="UP001341840"/>
    </source>
</evidence>
<gene>
    <name evidence="2" type="ORF">PIB30_101087</name>
</gene>
<dbReference type="Proteomes" id="UP001341840">
    <property type="component" value="Unassembled WGS sequence"/>
</dbReference>
<evidence type="ECO:0000313" key="2">
    <source>
        <dbReference type="EMBL" id="MED6153347.1"/>
    </source>
</evidence>